<evidence type="ECO:0000313" key="11">
    <source>
        <dbReference type="Proteomes" id="UP000707356"/>
    </source>
</evidence>
<reference evidence="10" key="2">
    <citation type="journal article" date="2022" name="Microbiol. Resour. Announc.">
        <title>Metagenome Sequencing to Explore Phylogenomics of Terrestrial Cyanobacteria.</title>
        <authorList>
            <person name="Ward R.D."/>
            <person name="Stajich J.E."/>
            <person name="Johansen J.R."/>
            <person name="Huntemann M."/>
            <person name="Clum A."/>
            <person name="Foster B."/>
            <person name="Foster B."/>
            <person name="Roux S."/>
            <person name="Palaniappan K."/>
            <person name="Varghese N."/>
            <person name="Mukherjee S."/>
            <person name="Reddy T.B.K."/>
            <person name="Daum C."/>
            <person name="Copeland A."/>
            <person name="Chen I.A."/>
            <person name="Ivanova N.N."/>
            <person name="Kyrpides N.C."/>
            <person name="Shapiro N."/>
            <person name="Eloe-Fadrosh E.A."/>
            <person name="Pietrasiak N."/>
        </authorList>
    </citation>
    <scope>NUCLEOTIDE SEQUENCE</scope>
    <source>
        <strain evidence="10">GSE-TBD4-15B</strain>
    </source>
</reference>
<reference evidence="10" key="1">
    <citation type="submission" date="2021-05" db="EMBL/GenBank/DDBJ databases">
        <authorList>
            <person name="Pietrasiak N."/>
            <person name="Ward R."/>
            <person name="Stajich J.E."/>
            <person name="Kurbessoian T."/>
        </authorList>
    </citation>
    <scope>NUCLEOTIDE SEQUENCE</scope>
    <source>
        <strain evidence="10">GSE-TBD4-15B</strain>
    </source>
</reference>
<keyword evidence="3 8" id="KW-0808">Transferase</keyword>
<dbReference type="CDD" id="cd07571">
    <property type="entry name" value="ALP_N-acyl_transferase"/>
    <property type="match status" value="1"/>
</dbReference>
<evidence type="ECO:0000256" key="2">
    <source>
        <dbReference type="ARBA" id="ARBA00022475"/>
    </source>
</evidence>
<feature type="domain" description="CN hydrolase" evidence="9">
    <location>
        <begin position="209"/>
        <end position="458"/>
    </location>
</feature>
<dbReference type="HAMAP" id="MF_01148">
    <property type="entry name" value="Lnt"/>
    <property type="match status" value="1"/>
</dbReference>
<dbReference type="EC" id="2.3.1.269" evidence="8"/>
<feature type="transmembrane region" description="Helical" evidence="8">
    <location>
        <begin position="6"/>
        <end position="25"/>
    </location>
</feature>
<dbReference type="Proteomes" id="UP000707356">
    <property type="component" value="Unassembled WGS sequence"/>
</dbReference>
<evidence type="ECO:0000259" key="9">
    <source>
        <dbReference type="PROSITE" id="PS50263"/>
    </source>
</evidence>
<name>A0A951P883_9CYAN</name>
<evidence type="ECO:0000256" key="5">
    <source>
        <dbReference type="ARBA" id="ARBA00022989"/>
    </source>
</evidence>
<feature type="transmembrane region" description="Helical" evidence="8">
    <location>
        <begin position="101"/>
        <end position="119"/>
    </location>
</feature>
<dbReference type="AlphaFoldDB" id="A0A951P883"/>
<evidence type="ECO:0000256" key="3">
    <source>
        <dbReference type="ARBA" id="ARBA00022679"/>
    </source>
</evidence>
<dbReference type="Pfam" id="PF20154">
    <property type="entry name" value="LNT_N"/>
    <property type="match status" value="1"/>
</dbReference>
<evidence type="ECO:0000256" key="1">
    <source>
        <dbReference type="ARBA" id="ARBA00004651"/>
    </source>
</evidence>
<dbReference type="InterPro" id="IPR045378">
    <property type="entry name" value="LNT_N"/>
</dbReference>
<evidence type="ECO:0000313" key="10">
    <source>
        <dbReference type="EMBL" id="MBW4464448.1"/>
    </source>
</evidence>
<dbReference type="PANTHER" id="PTHR38686">
    <property type="entry name" value="APOLIPOPROTEIN N-ACYLTRANSFERASE"/>
    <property type="match status" value="1"/>
</dbReference>
<dbReference type="SUPFAM" id="SSF56317">
    <property type="entry name" value="Carbon-nitrogen hydrolase"/>
    <property type="match status" value="1"/>
</dbReference>
<gene>
    <name evidence="8 10" type="primary">lnt</name>
    <name evidence="10" type="ORF">KME07_03280</name>
</gene>
<proteinExistence type="inferred from homology"/>
<dbReference type="GO" id="GO:0042158">
    <property type="term" value="P:lipoprotein biosynthetic process"/>
    <property type="evidence" value="ECO:0007669"/>
    <property type="project" value="UniProtKB-UniRule"/>
</dbReference>
<dbReference type="NCBIfam" id="TIGR00546">
    <property type="entry name" value="lnt"/>
    <property type="match status" value="1"/>
</dbReference>
<accession>A0A951P883</accession>
<dbReference type="EMBL" id="JAHHHV010000013">
    <property type="protein sequence ID" value="MBW4464448.1"/>
    <property type="molecule type" value="Genomic_DNA"/>
</dbReference>
<dbReference type="Pfam" id="PF00795">
    <property type="entry name" value="CN_hydrolase"/>
    <property type="match status" value="1"/>
</dbReference>
<evidence type="ECO:0000256" key="6">
    <source>
        <dbReference type="ARBA" id="ARBA00023136"/>
    </source>
</evidence>
<comment type="pathway">
    <text evidence="8">Protein modification; lipoprotein biosynthesis (N-acyl transfer).</text>
</comment>
<dbReference type="InterPro" id="IPR003010">
    <property type="entry name" value="C-N_Hydrolase"/>
</dbReference>
<dbReference type="PROSITE" id="PS50263">
    <property type="entry name" value="CN_HYDROLASE"/>
    <property type="match status" value="1"/>
</dbReference>
<dbReference type="GO" id="GO:0016410">
    <property type="term" value="F:N-acyltransferase activity"/>
    <property type="evidence" value="ECO:0007669"/>
    <property type="project" value="UniProtKB-UniRule"/>
</dbReference>
<keyword evidence="6 8" id="KW-0472">Membrane</keyword>
<comment type="caution">
    <text evidence="10">The sequence shown here is derived from an EMBL/GenBank/DDBJ whole genome shotgun (WGS) entry which is preliminary data.</text>
</comment>
<keyword evidence="4 8" id="KW-0812">Transmembrane</keyword>
<comment type="function">
    <text evidence="8">Catalyzes the phospholipid dependent N-acylation of the N-terminal cysteine of apolipoprotein, the last step in lipoprotein maturation.</text>
</comment>
<feature type="transmembrane region" description="Helical" evidence="8">
    <location>
        <begin position="460"/>
        <end position="482"/>
    </location>
</feature>
<feature type="transmembrane region" description="Helical" evidence="8">
    <location>
        <begin position="175"/>
        <end position="196"/>
    </location>
</feature>
<evidence type="ECO:0000256" key="4">
    <source>
        <dbReference type="ARBA" id="ARBA00022692"/>
    </source>
</evidence>
<keyword evidence="5 8" id="KW-1133">Transmembrane helix</keyword>
<feature type="transmembrane region" description="Helical" evidence="8">
    <location>
        <begin position="64"/>
        <end position="89"/>
    </location>
</feature>
<sequence length="490" mass="54043">MGLAPAPLNAWWLAWIALAPLWLLTQRSARSPWPVALCWSLGYHGLALSWIRDLHPLTWMGVPWLASLAVTGFCWAAITLWGSALVVIWARLMGWSQALPAGLRILLGASLWSGLEAIWNQSILDWTMLAYTQSPANLAILHLGQLSGPFPISAAIVACNGLLAEAWMARPQRRALRYLACAAGLLLLLHGIGFWLSSQPLRDLPAQALKIGLVQGNVPTRVKLFDQSLSSRSYLEGYRALVAEGAEAVLTPEGALPWLWINRPAQNPLYVAIQQQGTPAWLGTVGWQQGKTTQTLFSLDGQGEVVGQYDKVKLVPLGEYIPFEPLLGQLIGRLSPVGLSMRPGSFNQQLQTPFGLAIAGICYDSAFPELFRRQAATGGQFILTASNNDPYGRGLMAQHQAHDVMRAIETSRWAVRATNTGYSGVIDPHGRIQWRSGFRTAETHLHTIYQRSAQTLYLRWGNWLTLLLLGLSLLGLALLGWLRWRTSHSF</sequence>
<dbReference type="Gene3D" id="3.60.110.10">
    <property type="entry name" value="Carbon-nitrogen hydrolase"/>
    <property type="match status" value="1"/>
</dbReference>
<protein>
    <recommendedName>
        <fullName evidence="8">Apolipoprotein N-acyltransferase</fullName>
        <shortName evidence="8">ALP N-acyltransferase</shortName>
        <ecNumber evidence="8">2.3.1.269</ecNumber>
    </recommendedName>
</protein>
<dbReference type="PANTHER" id="PTHR38686:SF1">
    <property type="entry name" value="APOLIPOPROTEIN N-ACYLTRANSFERASE"/>
    <property type="match status" value="1"/>
</dbReference>
<dbReference type="InterPro" id="IPR036526">
    <property type="entry name" value="C-N_Hydrolase_sf"/>
</dbReference>
<feature type="transmembrane region" description="Helical" evidence="8">
    <location>
        <begin position="139"/>
        <end position="163"/>
    </location>
</feature>
<comment type="catalytic activity">
    <reaction evidence="8">
        <text>N-terminal S-1,2-diacyl-sn-glyceryl-L-cysteinyl-[lipoprotein] + a glycerophospholipid = N-acyl-S-1,2-diacyl-sn-glyceryl-L-cysteinyl-[lipoprotein] + a 2-acyl-sn-glycero-3-phospholipid + H(+)</text>
        <dbReference type="Rhea" id="RHEA:48228"/>
        <dbReference type="Rhea" id="RHEA-COMP:14681"/>
        <dbReference type="Rhea" id="RHEA-COMP:14684"/>
        <dbReference type="ChEBI" id="CHEBI:15378"/>
        <dbReference type="ChEBI" id="CHEBI:136912"/>
        <dbReference type="ChEBI" id="CHEBI:140656"/>
        <dbReference type="ChEBI" id="CHEBI:140657"/>
        <dbReference type="ChEBI" id="CHEBI:140660"/>
        <dbReference type="EC" id="2.3.1.269"/>
    </reaction>
</comment>
<comment type="similarity">
    <text evidence="8">Belongs to the CN hydrolase family. Apolipoprotein N-acyltransferase subfamily.</text>
</comment>
<evidence type="ECO:0000256" key="7">
    <source>
        <dbReference type="ARBA" id="ARBA00023315"/>
    </source>
</evidence>
<organism evidence="10 11">
    <name type="scientific">Pegethrix bostrychoides GSE-TBD4-15B</name>
    <dbReference type="NCBI Taxonomy" id="2839662"/>
    <lineage>
        <taxon>Bacteria</taxon>
        <taxon>Bacillati</taxon>
        <taxon>Cyanobacteriota</taxon>
        <taxon>Cyanophyceae</taxon>
        <taxon>Oculatellales</taxon>
        <taxon>Oculatellaceae</taxon>
        <taxon>Pegethrix</taxon>
    </lineage>
</organism>
<keyword evidence="7 8" id="KW-0012">Acyltransferase</keyword>
<dbReference type="InterPro" id="IPR004563">
    <property type="entry name" value="Apolipo_AcylTrfase"/>
</dbReference>
<feature type="transmembrane region" description="Helical" evidence="8">
    <location>
        <begin position="32"/>
        <end position="52"/>
    </location>
</feature>
<dbReference type="GO" id="GO:0005886">
    <property type="term" value="C:plasma membrane"/>
    <property type="evidence" value="ECO:0007669"/>
    <property type="project" value="UniProtKB-SubCell"/>
</dbReference>
<evidence type="ECO:0000256" key="8">
    <source>
        <dbReference type="HAMAP-Rule" id="MF_01148"/>
    </source>
</evidence>
<comment type="subcellular location">
    <subcellularLocation>
        <location evidence="1 8">Cell membrane</location>
        <topology evidence="1 8">Multi-pass membrane protein</topology>
    </subcellularLocation>
</comment>
<keyword evidence="2 8" id="KW-1003">Cell membrane</keyword>